<sequence>MEKKNYGCGGHLLKVSLEIFGSSCDWLTPNNQSFRPPSWPPPREWVVSEDRDGKILSRWGDSVWDISPWAGKSMILDFGDDLKNRRAKKLDVANADLLRVITTWRMWGVKSCRSANGLKGVFLAIRRLISLCSDNRIVATELMRFPKVFDQFPGIIPPSEHKSTILELHRLWDAREHLGFYLVDPEGIKRLAATSPKFETEQTAYIPPRIWTYQVERLKACLDDYLAHQKKIEDCFHFCVDAYAKNSGSLEAAFTERRSNTLPFWSPERPGRGSKAGYVYHGRFSLTAERFGIAELIEKWVSIPSTGMEIRNLSAYMSLVQNAGLAYITTFTLQRTTEASSLRADCLTWELDEKLGRIPIICGETTKTDVDSDARWPTTPSVEVAVKAMSSVAHLRMRCTAADPYSRPTDADIKNPYLFGKATEPWSTSSSNSKSKPYSVRIHVVSFSALHKRFERLFDENQLRITEADLRIAKMLTPNLSEIFSVGRAWPLAWHQLRRTGAVNMFASGLLSDSSLQFQMKHASRLMPLYYGRGYTKLLLNEEVEAMIVGAMYEAMANKILVAVGDRFVSPIGNERKQMVLVNLVSDKDASALAAAGRRGQIFFREMRVGACTHRGTCPYGGIESISRCTGGDGNAPCADVLYDRDKVQNIEAELRLIDQELAIVAINSPRHRALLAERKGLENYLNVVRS</sequence>
<evidence type="ECO:0008006" key="3">
    <source>
        <dbReference type="Google" id="ProtNLM"/>
    </source>
</evidence>
<evidence type="ECO:0000313" key="2">
    <source>
        <dbReference type="Proteomes" id="UP000553948"/>
    </source>
</evidence>
<dbReference type="RefSeq" id="WP_182387401.1">
    <property type="nucleotide sequence ID" value="NZ_JACGDG010000006.1"/>
</dbReference>
<protein>
    <recommendedName>
        <fullName evidence="3">Integrase</fullName>
    </recommendedName>
</protein>
<accession>A0A7W2KZS1</accession>
<gene>
    <name evidence="1" type="ORF">H4C47_08590</name>
</gene>
<reference evidence="1 2" key="1">
    <citation type="submission" date="2020-07" db="EMBL/GenBank/DDBJ databases">
        <title>Diversity of carbapenemase encoding genes among Pseudomonas putida group clinical isolates in a tertiary Brazilian hospital.</title>
        <authorList>
            <person name="Alberto-Lei F."/>
            <person name="Nodari C.S."/>
            <person name="Streling A.P."/>
            <person name="Paulino J.T."/>
            <person name="Bessa-Neto F.O."/>
            <person name="Cayo R."/>
            <person name="Gales A.C."/>
        </authorList>
    </citation>
    <scope>NUCLEOTIDE SEQUENCE [LARGE SCALE GENOMIC DNA]</scope>
    <source>
        <strain evidence="1 2">12464</strain>
    </source>
</reference>
<organism evidence="1 2">
    <name type="scientific">Pseudomonas putida</name>
    <name type="common">Arthrobacter siderocapsulatus</name>
    <dbReference type="NCBI Taxonomy" id="303"/>
    <lineage>
        <taxon>Bacteria</taxon>
        <taxon>Pseudomonadati</taxon>
        <taxon>Pseudomonadota</taxon>
        <taxon>Gammaproteobacteria</taxon>
        <taxon>Pseudomonadales</taxon>
        <taxon>Pseudomonadaceae</taxon>
        <taxon>Pseudomonas</taxon>
    </lineage>
</organism>
<name>A0A7W2KZS1_PSEPU</name>
<dbReference type="InterPro" id="IPR013762">
    <property type="entry name" value="Integrase-like_cat_sf"/>
</dbReference>
<dbReference type="GO" id="GO:0006310">
    <property type="term" value="P:DNA recombination"/>
    <property type="evidence" value="ECO:0007669"/>
    <property type="project" value="InterPro"/>
</dbReference>
<evidence type="ECO:0000313" key="1">
    <source>
        <dbReference type="EMBL" id="MBA6115786.1"/>
    </source>
</evidence>
<dbReference type="Proteomes" id="UP000553948">
    <property type="component" value="Unassembled WGS sequence"/>
</dbReference>
<comment type="caution">
    <text evidence="1">The sequence shown here is derived from an EMBL/GenBank/DDBJ whole genome shotgun (WGS) entry which is preliminary data.</text>
</comment>
<dbReference type="GO" id="GO:0015074">
    <property type="term" value="P:DNA integration"/>
    <property type="evidence" value="ECO:0007669"/>
    <property type="project" value="InterPro"/>
</dbReference>
<dbReference type="Gene3D" id="1.10.443.10">
    <property type="entry name" value="Intergrase catalytic core"/>
    <property type="match status" value="1"/>
</dbReference>
<dbReference type="GO" id="GO:0003677">
    <property type="term" value="F:DNA binding"/>
    <property type="evidence" value="ECO:0007669"/>
    <property type="project" value="InterPro"/>
</dbReference>
<proteinExistence type="predicted"/>
<dbReference type="EMBL" id="JACGDG010000006">
    <property type="protein sequence ID" value="MBA6115786.1"/>
    <property type="molecule type" value="Genomic_DNA"/>
</dbReference>
<dbReference type="AlphaFoldDB" id="A0A7W2KZS1"/>